<dbReference type="PANTHER" id="PTHR44688:SF16">
    <property type="entry name" value="DNA-BINDING TRANSCRIPTIONAL ACTIVATOR DEVR_DOSR"/>
    <property type="match status" value="1"/>
</dbReference>
<dbReference type="PANTHER" id="PTHR44688">
    <property type="entry name" value="DNA-BINDING TRANSCRIPTIONAL ACTIVATOR DEVR_DOSR"/>
    <property type="match status" value="1"/>
</dbReference>
<dbReference type="SUPFAM" id="SSF46894">
    <property type="entry name" value="C-terminal effector domain of the bipartite response regulators"/>
    <property type="match status" value="1"/>
</dbReference>
<name>A0A7T2ST99_SERPL</name>
<protein>
    <submittedName>
        <fullName evidence="6">LuxR family transcriptional regulator</fullName>
    </submittedName>
</protein>
<evidence type="ECO:0000256" key="4">
    <source>
        <dbReference type="ARBA" id="ARBA00023163"/>
    </source>
</evidence>
<dbReference type="EMBL" id="CP065673">
    <property type="protein sequence ID" value="QPS21242.1"/>
    <property type="molecule type" value="Genomic_DNA"/>
</dbReference>
<dbReference type="Pfam" id="PF03472">
    <property type="entry name" value="Autoind_bind"/>
    <property type="match status" value="1"/>
</dbReference>
<evidence type="ECO:0000313" key="7">
    <source>
        <dbReference type="Proteomes" id="UP000594967"/>
    </source>
</evidence>
<keyword evidence="7" id="KW-1185">Reference proteome</keyword>
<dbReference type="Pfam" id="PF00196">
    <property type="entry name" value="GerE"/>
    <property type="match status" value="1"/>
</dbReference>
<reference evidence="6 7" key="1">
    <citation type="submission" date="2020-12" db="EMBL/GenBank/DDBJ databases">
        <title>FDA dAtabase for Regulatory Grade micrObial Sequences (FDA-ARGOS): Supporting development and validation of Infectious Disease Dx tests.</title>
        <authorList>
            <person name="Sproer C."/>
            <person name="Gronow S."/>
            <person name="Severitt S."/>
            <person name="Schroder I."/>
            <person name="Tallon L."/>
            <person name="Sadzewicz L."/>
            <person name="Zhao X."/>
            <person name="Boylan J."/>
            <person name="Ott S."/>
            <person name="Bowen H."/>
            <person name="Vavikolanu K."/>
            <person name="Mehta A."/>
            <person name="Aluvathingal J."/>
            <person name="Nadendla S."/>
            <person name="Lowell S."/>
            <person name="Myers T."/>
            <person name="Yan Y."/>
            <person name="Sichtig H."/>
        </authorList>
    </citation>
    <scope>NUCLEOTIDE SEQUENCE [LARGE SCALE GENOMIC DNA]</scope>
    <source>
        <strain evidence="6 7">FDAARGOS_907</strain>
    </source>
</reference>
<evidence type="ECO:0000313" key="6">
    <source>
        <dbReference type="EMBL" id="QPS21242.1"/>
    </source>
</evidence>
<feature type="domain" description="HTH luxR-type" evidence="5">
    <location>
        <begin position="165"/>
        <end position="230"/>
    </location>
</feature>
<keyword evidence="4" id="KW-0804">Transcription</keyword>
<dbReference type="InterPro" id="IPR016032">
    <property type="entry name" value="Sig_transdc_resp-reg_C-effctor"/>
</dbReference>
<gene>
    <name evidence="6" type="ORF">I6G64_02075</name>
</gene>
<dbReference type="Gene3D" id="1.10.10.10">
    <property type="entry name" value="Winged helix-like DNA-binding domain superfamily/Winged helix DNA-binding domain"/>
    <property type="match status" value="1"/>
</dbReference>
<dbReference type="Proteomes" id="UP000594967">
    <property type="component" value="Chromosome"/>
</dbReference>
<sequence>MASVDLYDFYSDFTVDSFDDIHRLLHSMKSAIEVEWYYLIYSDTKNEIKNPIIITNYDESFLKEQSEKQCISQNPIVEYCLHNIIPLVWSGNTMETKSNFFHDLKRYGIHHGVSFPLHGINNEFGSLMLSFHCHESDYINKINKYIDRSVALRDAIVHYFHILKCKRNTITLSNREKEICSWYLMGKTTWEISKIINCSESNVNFHFKKVRQKFNTNSRSAAIIKAIQTGQLTL</sequence>
<evidence type="ECO:0000259" key="5">
    <source>
        <dbReference type="PROSITE" id="PS50043"/>
    </source>
</evidence>
<dbReference type="InterPro" id="IPR036388">
    <property type="entry name" value="WH-like_DNA-bd_sf"/>
</dbReference>
<dbReference type="RefSeq" id="WP_063197751.1">
    <property type="nucleotide sequence ID" value="NZ_CAMITG010000002.1"/>
</dbReference>
<dbReference type="CDD" id="cd06170">
    <property type="entry name" value="LuxR_C_like"/>
    <property type="match status" value="1"/>
</dbReference>
<evidence type="ECO:0000256" key="3">
    <source>
        <dbReference type="ARBA" id="ARBA00023159"/>
    </source>
</evidence>
<dbReference type="InterPro" id="IPR036693">
    <property type="entry name" value="TF_LuxR_autoind-bd_dom_sf"/>
</dbReference>
<dbReference type="Gene3D" id="3.30.450.80">
    <property type="entry name" value="Transcription factor LuxR-like, autoinducer-binding domain"/>
    <property type="match status" value="1"/>
</dbReference>
<accession>A0A7T2ST99</accession>
<dbReference type="SMART" id="SM00421">
    <property type="entry name" value="HTH_LUXR"/>
    <property type="match status" value="1"/>
</dbReference>
<keyword evidence="1" id="KW-0805">Transcription regulation</keyword>
<dbReference type="PROSITE" id="PS50043">
    <property type="entry name" value="HTH_LUXR_2"/>
    <property type="match status" value="1"/>
</dbReference>
<evidence type="ECO:0000256" key="1">
    <source>
        <dbReference type="ARBA" id="ARBA00023015"/>
    </source>
</evidence>
<dbReference type="InterPro" id="IPR000792">
    <property type="entry name" value="Tscrpt_reg_LuxR_C"/>
</dbReference>
<dbReference type="InterPro" id="IPR005143">
    <property type="entry name" value="TF_LuxR_autoind-bd_dom"/>
</dbReference>
<keyword evidence="2" id="KW-0238">DNA-binding</keyword>
<dbReference type="SUPFAM" id="SSF75516">
    <property type="entry name" value="Pheromone-binding domain of LuxR-like quorum-sensing transcription factors"/>
    <property type="match status" value="1"/>
</dbReference>
<proteinExistence type="predicted"/>
<organism evidence="6 7">
    <name type="scientific">Serratia plymuthica</name>
    <dbReference type="NCBI Taxonomy" id="82996"/>
    <lineage>
        <taxon>Bacteria</taxon>
        <taxon>Pseudomonadati</taxon>
        <taxon>Pseudomonadota</taxon>
        <taxon>Gammaproteobacteria</taxon>
        <taxon>Enterobacterales</taxon>
        <taxon>Yersiniaceae</taxon>
        <taxon>Serratia</taxon>
    </lineage>
</organism>
<evidence type="ECO:0000256" key="2">
    <source>
        <dbReference type="ARBA" id="ARBA00023125"/>
    </source>
</evidence>
<keyword evidence="3" id="KW-0010">Activator</keyword>